<evidence type="ECO:0000313" key="19">
    <source>
        <dbReference type="Proteomes" id="UP000821837"/>
    </source>
</evidence>
<feature type="compositionally biased region" description="Polar residues" evidence="16">
    <location>
        <begin position="491"/>
        <end position="510"/>
    </location>
</feature>
<reference evidence="18" key="2">
    <citation type="submission" date="2021-09" db="EMBL/GenBank/DDBJ databases">
        <authorList>
            <person name="Jia N."/>
            <person name="Wang J."/>
            <person name="Shi W."/>
            <person name="Du L."/>
            <person name="Sun Y."/>
            <person name="Zhan W."/>
            <person name="Jiang J."/>
            <person name="Wang Q."/>
            <person name="Zhang B."/>
            <person name="Ji P."/>
            <person name="Sakyi L.B."/>
            <person name="Cui X."/>
            <person name="Yuan T."/>
            <person name="Jiang B."/>
            <person name="Yang W."/>
            <person name="Lam T.T.-Y."/>
            <person name="Chang Q."/>
            <person name="Ding S."/>
            <person name="Wang X."/>
            <person name="Zhu J."/>
            <person name="Ruan X."/>
            <person name="Zhao L."/>
            <person name="Wei J."/>
            <person name="Que T."/>
            <person name="Du C."/>
            <person name="Cheng J."/>
            <person name="Dai P."/>
            <person name="Han X."/>
            <person name="Huang E."/>
            <person name="Gao Y."/>
            <person name="Liu J."/>
            <person name="Shao H."/>
            <person name="Ye R."/>
            <person name="Li L."/>
            <person name="Wei W."/>
            <person name="Wang X."/>
            <person name="Wang C."/>
            <person name="Huo Q."/>
            <person name="Li W."/>
            <person name="Guo W."/>
            <person name="Chen H."/>
            <person name="Chen S."/>
            <person name="Zhou L."/>
            <person name="Zhou L."/>
            <person name="Ni X."/>
            <person name="Tian J."/>
            <person name="Zhou Y."/>
            <person name="Sheng Y."/>
            <person name="Liu T."/>
            <person name="Pan Y."/>
            <person name="Xia L."/>
            <person name="Li J."/>
            <person name="Zhao F."/>
            <person name="Cao W."/>
        </authorList>
    </citation>
    <scope>NUCLEOTIDE SEQUENCE</scope>
    <source>
        <strain evidence="18">Rsan-2018</strain>
        <tissue evidence="18">Larvae</tissue>
    </source>
</reference>
<dbReference type="PANTHER" id="PTHR43775">
    <property type="entry name" value="FATTY ACID SYNTHASE"/>
    <property type="match status" value="1"/>
</dbReference>
<dbReference type="InterPro" id="IPR018201">
    <property type="entry name" value="Ketoacyl_synth_AS"/>
</dbReference>
<dbReference type="InterPro" id="IPR014030">
    <property type="entry name" value="Ketoacyl_synth_N"/>
</dbReference>
<protein>
    <recommendedName>
        <fullName evidence="2">Fatty acid synthase</fullName>
        <ecNumber evidence="1">2.3.1.85</ecNumber>
    </recommendedName>
</protein>
<gene>
    <name evidence="18" type="ORF">HPB52_002917</name>
</gene>
<evidence type="ECO:0000256" key="10">
    <source>
        <dbReference type="ARBA" id="ARBA00023027"/>
    </source>
</evidence>
<evidence type="ECO:0000256" key="6">
    <source>
        <dbReference type="ARBA" id="ARBA00022801"/>
    </source>
</evidence>
<dbReference type="GO" id="GO:0016787">
    <property type="term" value="F:hydrolase activity"/>
    <property type="evidence" value="ECO:0007669"/>
    <property type="project" value="UniProtKB-KW"/>
</dbReference>
<keyword evidence="7" id="KW-0276">Fatty acid metabolism</keyword>
<dbReference type="InterPro" id="IPR036691">
    <property type="entry name" value="Endo/exonu/phosph_ase_sf"/>
</dbReference>
<feature type="region of interest" description="Disordered" evidence="16">
    <location>
        <begin position="157"/>
        <end position="278"/>
    </location>
</feature>
<evidence type="ECO:0000259" key="17">
    <source>
        <dbReference type="PROSITE" id="PS52004"/>
    </source>
</evidence>
<keyword evidence="9" id="KW-0560">Oxidoreductase</keyword>
<sequence length="1335" mass="145133">MAHENDIVISGFSAYFPQADHLVEFKEKLYSGVDMITVDDLRWTPGHMGLPGRHGKIRDLSRFDAQFFHRNPKQAHVMDPQLRMLLETSYEAIVDAGYDPDTLRKRNIGVFIANSNSESYYAFRKDEKVDSNYLLGCARSMFSNRVSCSLDVQDTEPVLDDMDTTSTRKRSRPSESGSDDEGASRKMQAVATERVTVMSPTAPPSDTVAEEQPDTPDADGTNENEFQTVFSKSQKLRQRASTAPRPVGNIGPPTAPAATPAAHPSTARVVPEPAKPPTATQAAFTGVLAAADTMLRSALSPLDSGTVLFRPANAGASFHRTSRLAIAQALSALPGVKGLAGIPVTARPPADRSQSSGVVQGVDGDYTNEALLAAVTFEVPVIAARRQATSLLLRFASPVPAAHVHLFRMTACGVDAMDTSLQLAGDYSDACAAVTTMGRTPAAPARLSACTEGRPHSADSAECQLWQRERRLATIKASSPTYLPHREAQASLRSSSSWMGGPQLNQTTGKSYAAAVGAPSKVPRPTGAQQREPPAGPKKQGSTKPRPPTKATSQPHADQENANLRLLLRAVADLLPPENQLRSICLQAAAPCMVSAHPQGRPRCAVYVRRELPHANINVADVTEGDLECCAVTVRLRGVDTTVVSVYVRPGQRWNAADLLQLTARLGHNYLLCGDMNAHHTMWGSRTCSSRGSDLVDVIHQLGLQVLNTGSFTFVRKTGRPSCTAIDPDSWGSDHLPIVITPAGGKIPRTRQCRTVDWRAFRQQLKEAPNNQDFLDLVAAAAQAATIQYWVPENHPVPDLRHLNLRATRCRAERKYLKTQCPDHRTLFNRVDAVRGGAKAWRLLRSLVIGPMARQPVLAVAIRLGISEQELAERLADRCAPLPLARPAPITTTPTPKQPQGHHPAWTASQIAALAFRRLVLGDRPIPWSKAVTYLRLKIDHRLTWIPAVKLATFKATSVETAVGKLLSRGQGCTTRLALQLYQGGATAVQTYAVPLVQPAQHRKEQLERQHRMAIRRFMVLPRQSPVAASVAEAQTWPLSLLMLRQALHHVDHLHRAPGGDALLRRLRSRPASRMGQICTLYEELVPAAPCPIQPPPPHQQPLDMHSELGNLNKRRTPVCELHQSAVAKLHDRLRGHLLYSILANITTGPSMTIDTACSSTLVALNEAVLALRSGRCEAAIVGAGNLNLDPCVALNFKQMGVLSEDGKCKSFDSNGDGYVRSEVIGCMFLQRFSDARRVYTKVVNVNVNTDGYKLEGMPFPSAIVHEQLLRATYAEANVDPQKVVYVEAHGTGTKVGGPQELEAISNALCPPEREKPLKVGSVKSNMGHAESACG</sequence>
<feature type="region of interest" description="Disordered" evidence="16">
    <location>
        <begin position="484"/>
        <end position="559"/>
    </location>
</feature>
<evidence type="ECO:0000256" key="7">
    <source>
        <dbReference type="ARBA" id="ARBA00022832"/>
    </source>
</evidence>
<evidence type="ECO:0000256" key="4">
    <source>
        <dbReference type="ARBA" id="ARBA00022516"/>
    </source>
</evidence>
<dbReference type="Pfam" id="PF02801">
    <property type="entry name" value="Ketoacyl-synt_C"/>
    <property type="match status" value="1"/>
</dbReference>
<evidence type="ECO:0000256" key="3">
    <source>
        <dbReference type="ARBA" id="ARBA00022450"/>
    </source>
</evidence>
<dbReference type="EMBL" id="JABSTV010001253">
    <property type="protein sequence ID" value="KAH7942972.1"/>
    <property type="molecule type" value="Genomic_DNA"/>
</dbReference>
<evidence type="ECO:0000256" key="13">
    <source>
        <dbReference type="ARBA" id="ARBA00023268"/>
    </source>
</evidence>
<keyword evidence="19" id="KW-1185">Reference proteome</keyword>
<evidence type="ECO:0000256" key="14">
    <source>
        <dbReference type="ARBA" id="ARBA00044883"/>
    </source>
</evidence>
<dbReference type="EC" id="2.3.1.85" evidence="1"/>
<dbReference type="CDD" id="cd00833">
    <property type="entry name" value="PKS"/>
    <property type="match status" value="1"/>
</dbReference>
<accession>A0A9D4PGW1</accession>
<dbReference type="Proteomes" id="UP000821837">
    <property type="component" value="Unassembled WGS sequence"/>
</dbReference>
<dbReference type="InterPro" id="IPR016039">
    <property type="entry name" value="Thiolase-like"/>
</dbReference>
<comment type="caution">
    <text evidence="18">The sequence shown here is derived from an EMBL/GenBank/DDBJ whole genome shotgun (WGS) entry which is preliminary data.</text>
</comment>
<evidence type="ECO:0000256" key="11">
    <source>
        <dbReference type="ARBA" id="ARBA00023098"/>
    </source>
</evidence>
<dbReference type="GO" id="GO:0016491">
    <property type="term" value="F:oxidoreductase activity"/>
    <property type="evidence" value="ECO:0007669"/>
    <property type="project" value="UniProtKB-KW"/>
</dbReference>
<keyword evidence="4" id="KW-0444">Lipid biosynthesis</keyword>
<feature type="compositionally biased region" description="Low complexity" evidence="16">
    <location>
        <begin position="256"/>
        <end position="267"/>
    </location>
</feature>
<keyword evidence="5 15" id="KW-0808">Transferase</keyword>
<dbReference type="GO" id="GO:0004312">
    <property type="term" value="F:fatty acid synthase activity"/>
    <property type="evidence" value="ECO:0007669"/>
    <property type="project" value="UniProtKB-EC"/>
</dbReference>
<dbReference type="PANTHER" id="PTHR43775:SF7">
    <property type="entry name" value="FATTY ACID SYNTHASE"/>
    <property type="match status" value="1"/>
</dbReference>
<keyword evidence="3" id="KW-0596">Phosphopantetheine</keyword>
<evidence type="ECO:0000256" key="2">
    <source>
        <dbReference type="ARBA" id="ARBA00018769"/>
    </source>
</evidence>
<evidence type="ECO:0000256" key="5">
    <source>
        <dbReference type="ARBA" id="ARBA00022679"/>
    </source>
</evidence>
<dbReference type="Pfam" id="PF14529">
    <property type="entry name" value="Exo_endo_phos_2"/>
    <property type="match status" value="1"/>
</dbReference>
<dbReference type="PROSITE" id="PS00606">
    <property type="entry name" value="KS3_1"/>
    <property type="match status" value="1"/>
</dbReference>
<dbReference type="GO" id="GO:0006633">
    <property type="term" value="P:fatty acid biosynthetic process"/>
    <property type="evidence" value="ECO:0007669"/>
    <property type="project" value="UniProtKB-KW"/>
</dbReference>
<dbReference type="InterPro" id="IPR014031">
    <property type="entry name" value="Ketoacyl_synth_C"/>
</dbReference>
<evidence type="ECO:0000256" key="9">
    <source>
        <dbReference type="ARBA" id="ARBA00023002"/>
    </source>
</evidence>
<dbReference type="SMART" id="SM00825">
    <property type="entry name" value="PKS_KS"/>
    <property type="match status" value="1"/>
</dbReference>
<keyword evidence="8" id="KW-0521">NADP</keyword>
<dbReference type="GO" id="GO:0004315">
    <property type="term" value="F:3-oxoacyl-[acyl-carrier-protein] synthase activity"/>
    <property type="evidence" value="ECO:0007669"/>
    <property type="project" value="InterPro"/>
</dbReference>
<dbReference type="VEuPathDB" id="VectorBase:RSAN_041006"/>
<dbReference type="SUPFAM" id="SSF53901">
    <property type="entry name" value="Thiolase-like"/>
    <property type="match status" value="2"/>
</dbReference>
<proteinExistence type="inferred from homology"/>
<evidence type="ECO:0000256" key="8">
    <source>
        <dbReference type="ARBA" id="ARBA00022857"/>
    </source>
</evidence>
<dbReference type="InterPro" id="IPR020841">
    <property type="entry name" value="PKS_Beta-ketoAc_synthase_dom"/>
</dbReference>
<keyword evidence="10" id="KW-0520">NAD</keyword>
<keyword evidence="11" id="KW-0443">Lipid metabolism</keyword>
<reference evidence="18" key="1">
    <citation type="journal article" date="2020" name="Cell">
        <title>Large-Scale Comparative Analyses of Tick Genomes Elucidate Their Genetic Diversity and Vector Capacities.</title>
        <authorList>
            <consortium name="Tick Genome and Microbiome Consortium (TIGMIC)"/>
            <person name="Jia N."/>
            <person name="Wang J."/>
            <person name="Shi W."/>
            <person name="Du L."/>
            <person name="Sun Y."/>
            <person name="Zhan W."/>
            <person name="Jiang J.F."/>
            <person name="Wang Q."/>
            <person name="Zhang B."/>
            <person name="Ji P."/>
            <person name="Bell-Sakyi L."/>
            <person name="Cui X.M."/>
            <person name="Yuan T.T."/>
            <person name="Jiang B.G."/>
            <person name="Yang W.F."/>
            <person name="Lam T.T."/>
            <person name="Chang Q.C."/>
            <person name="Ding S.J."/>
            <person name="Wang X.J."/>
            <person name="Zhu J.G."/>
            <person name="Ruan X.D."/>
            <person name="Zhao L."/>
            <person name="Wei J.T."/>
            <person name="Ye R.Z."/>
            <person name="Que T.C."/>
            <person name="Du C.H."/>
            <person name="Zhou Y.H."/>
            <person name="Cheng J.X."/>
            <person name="Dai P.F."/>
            <person name="Guo W.B."/>
            <person name="Han X.H."/>
            <person name="Huang E.J."/>
            <person name="Li L.F."/>
            <person name="Wei W."/>
            <person name="Gao Y.C."/>
            <person name="Liu J.Z."/>
            <person name="Shao H.Z."/>
            <person name="Wang X."/>
            <person name="Wang C.C."/>
            <person name="Yang T.C."/>
            <person name="Huo Q.B."/>
            <person name="Li W."/>
            <person name="Chen H.Y."/>
            <person name="Chen S.E."/>
            <person name="Zhou L.G."/>
            <person name="Ni X.B."/>
            <person name="Tian J.H."/>
            <person name="Sheng Y."/>
            <person name="Liu T."/>
            <person name="Pan Y.S."/>
            <person name="Xia L.Y."/>
            <person name="Li J."/>
            <person name="Zhao F."/>
            <person name="Cao W.C."/>
        </authorList>
    </citation>
    <scope>NUCLEOTIDE SEQUENCE</scope>
    <source>
        <strain evidence="18">Rsan-2018</strain>
    </source>
</reference>
<dbReference type="InterPro" id="IPR005135">
    <property type="entry name" value="Endo/exonuclease/phosphatase"/>
</dbReference>
<evidence type="ECO:0000256" key="16">
    <source>
        <dbReference type="SAM" id="MobiDB-lite"/>
    </source>
</evidence>
<name>A0A9D4PGW1_RHISA</name>
<dbReference type="SUPFAM" id="SSF56219">
    <property type="entry name" value="DNase I-like"/>
    <property type="match status" value="1"/>
</dbReference>
<dbReference type="VEuPathDB" id="VectorBase:RSAN_055980"/>
<feature type="compositionally biased region" description="Polar residues" evidence="16">
    <location>
        <begin position="223"/>
        <end position="233"/>
    </location>
</feature>
<feature type="domain" description="Ketosynthase family 3 (KS3)" evidence="17">
    <location>
        <begin position="4"/>
        <end position="1335"/>
    </location>
</feature>
<feature type="compositionally biased region" description="Acidic residues" evidence="16">
    <location>
        <begin position="208"/>
        <end position="222"/>
    </location>
</feature>
<dbReference type="PROSITE" id="PS52004">
    <property type="entry name" value="KS3_2"/>
    <property type="match status" value="1"/>
</dbReference>
<evidence type="ECO:0000256" key="1">
    <source>
        <dbReference type="ARBA" id="ARBA00012873"/>
    </source>
</evidence>
<dbReference type="InterPro" id="IPR050091">
    <property type="entry name" value="PKS_NRPS_Biosynth_Enz"/>
</dbReference>
<dbReference type="Pfam" id="PF00109">
    <property type="entry name" value="ketoacyl-synt"/>
    <property type="match status" value="2"/>
</dbReference>
<evidence type="ECO:0000256" key="12">
    <source>
        <dbReference type="ARBA" id="ARBA00023160"/>
    </source>
</evidence>
<evidence type="ECO:0000256" key="15">
    <source>
        <dbReference type="RuleBase" id="RU003694"/>
    </source>
</evidence>
<evidence type="ECO:0000313" key="18">
    <source>
        <dbReference type="EMBL" id="KAH7942972.1"/>
    </source>
</evidence>
<comment type="similarity">
    <text evidence="15">Belongs to the thiolase-like superfamily. Beta-ketoacyl-ACP synthases family.</text>
</comment>
<organism evidence="18 19">
    <name type="scientific">Rhipicephalus sanguineus</name>
    <name type="common">Brown dog tick</name>
    <name type="synonym">Ixodes sanguineus</name>
    <dbReference type="NCBI Taxonomy" id="34632"/>
    <lineage>
        <taxon>Eukaryota</taxon>
        <taxon>Metazoa</taxon>
        <taxon>Ecdysozoa</taxon>
        <taxon>Arthropoda</taxon>
        <taxon>Chelicerata</taxon>
        <taxon>Arachnida</taxon>
        <taxon>Acari</taxon>
        <taxon>Parasitiformes</taxon>
        <taxon>Ixodida</taxon>
        <taxon>Ixodoidea</taxon>
        <taxon>Ixodidae</taxon>
        <taxon>Rhipicephalinae</taxon>
        <taxon>Rhipicephalus</taxon>
        <taxon>Rhipicephalus</taxon>
    </lineage>
</organism>
<keyword evidence="13" id="KW-0511">Multifunctional enzyme</keyword>
<dbReference type="VEuPathDB" id="VectorBase:RSAN_028879"/>
<comment type="catalytic activity">
    <reaction evidence="14">
        <text>acetyl-CoA + n malonyl-CoA + 2n NADPH + 2n H(+) = a long-chain fatty acid + (n+1) CoA + n CO2 + 2n NADP(+).</text>
        <dbReference type="EC" id="2.3.1.85"/>
    </reaction>
</comment>
<dbReference type="Gene3D" id="3.60.10.10">
    <property type="entry name" value="Endonuclease/exonuclease/phosphatase"/>
    <property type="match status" value="1"/>
</dbReference>
<dbReference type="Gene3D" id="3.40.47.10">
    <property type="match status" value="2"/>
</dbReference>
<dbReference type="VEuPathDB" id="VectorBase:RSAN_043346"/>
<keyword evidence="12" id="KW-0275">Fatty acid biosynthesis</keyword>
<keyword evidence="6" id="KW-0378">Hydrolase</keyword>